<reference evidence="13" key="1">
    <citation type="journal article" date="2020" name="Fungal Divers.">
        <title>Resolving the Mortierellaceae phylogeny through synthesis of multi-gene phylogenetics and phylogenomics.</title>
        <authorList>
            <person name="Vandepol N."/>
            <person name="Liber J."/>
            <person name="Desiro A."/>
            <person name="Na H."/>
            <person name="Kennedy M."/>
            <person name="Barry K."/>
            <person name="Grigoriev I.V."/>
            <person name="Miller A.N."/>
            <person name="O'Donnell K."/>
            <person name="Stajich J.E."/>
            <person name="Bonito G."/>
        </authorList>
    </citation>
    <scope>NUCLEOTIDE SEQUENCE</scope>
    <source>
        <strain evidence="13">NVP60</strain>
    </source>
</reference>
<dbReference type="Pfam" id="PF03694">
    <property type="entry name" value="Erg28"/>
    <property type="match status" value="1"/>
</dbReference>
<keyword evidence="11" id="KW-1207">Sterol metabolism</keyword>
<dbReference type="GO" id="GO:0005789">
    <property type="term" value="C:endoplasmic reticulum membrane"/>
    <property type="evidence" value="ECO:0007669"/>
    <property type="project" value="UniProtKB-SubCell"/>
</dbReference>
<evidence type="ECO:0000256" key="12">
    <source>
        <dbReference type="ARBA" id="ARBA00023221"/>
    </source>
</evidence>
<proteinExistence type="inferred from homology"/>
<evidence type="ECO:0000256" key="6">
    <source>
        <dbReference type="ARBA" id="ARBA00022955"/>
    </source>
</evidence>
<dbReference type="InterPro" id="IPR005352">
    <property type="entry name" value="Erg28"/>
</dbReference>
<dbReference type="GO" id="GO:0016126">
    <property type="term" value="P:sterol biosynthetic process"/>
    <property type="evidence" value="ECO:0007669"/>
    <property type="project" value="UniProtKB-KW"/>
</dbReference>
<evidence type="ECO:0000313" key="13">
    <source>
        <dbReference type="EMBL" id="KAG0321664.1"/>
    </source>
</evidence>
<evidence type="ECO:0000256" key="8">
    <source>
        <dbReference type="ARBA" id="ARBA00023011"/>
    </source>
</evidence>
<dbReference type="OrthoDB" id="6485510at2759"/>
<evidence type="ECO:0000256" key="4">
    <source>
        <dbReference type="ARBA" id="ARBA00022692"/>
    </source>
</evidence>
<comment type="similarity">
    <text evidence="2">Belongs to the ERG28 family.</text>
</comment>
<evidence type="ECO:0000256" key="7">
    <source>
        <dbReference type="ARBA" id="ARBA00022989"/>
    </source>
</evidence>
<dbReference type="PANTHER" id="PTHR15451">
    <property type="entry name" value="ERGOSTEROL BIOSYNTHETIC PROTEIN 28-RELATED"/>
    <property type="match status" value="1"/>
</dbReference>
<evidence type="ECO:0000256" key="2">
    <source>
        <dbReference type="ARBA" id="ARBA00005377"/>
    </source>
</evidence>
<comment type="caution">
    <text evidence="13">The sequence shown here is derived from an EMBL/GenBank/DDBJ whole genome shotgun (WGS) entry which is preliminary data.</text>
</comment>
<keyword evidence="9" id="KW-0443">Lipid metabolism</keyword>
<keyword evidence="4" id="KW-0812">Transmembrane</keyword>
<keyword evidence="8" id="KW-0756">Sterol biosynthesis</keyword>
<gene>
    <name evidence="13" type="primary">ERG28</name>
    <name evidence="13" type="ORF">BGZ97_010630</name>
</gene>
<dbReference type="GO" id="GO:0030674">
    <property type="term" value="F:protein-macromolecule adaptor activity"/>
    <property type="evidence" value="ECO:0007669"/>
    <property type="project" value="TreeGrafter"/>
</dbReference>
<protein>
    <submittedName>
        <fullName evidence="13">Ergosterol biosynthesis protein</fullName>
    </submittedName>
</protein>
<evidence type="ECO:0000256" key="10">
    <source>
        <dbReference type="ARBA" id="ARBA00023136"/>
    </source>
</evidence>
<evidence type="ECO:0000256" key="11">
    <source>
        <dbReference type="ARBA" id="ARBA00023166"/>
    </source>
</evidence>
<keyword evidence="5" id="KW-0256">Endoplasmic reticulum</keyword>
<name>A0A9P6RM15_9FUNG</name>
<dbReference type="AlphaFoldDB" id="A0A9P6RM15"/>
<comment type="subcellular location">
    <subcellularLocation>
        <location evidence="1">Endoplasmic reticulum membrane</location>
        <topology evidence="1">Multi-pass membrane protein</topology>
    </subcellularLocation>
</comment>
<keyword evidence="3" id="KW-0444">Lipid biosynthesis</keyword>
<keyword evidence="12" id="KW-0753">Steroid metabolism</keyword>
<evidence type="ECO:0000256" key="5">
    <source>
        <dbReference type="ARBA" id="ARBA00022824"/>
    </source>
</evidence>
<dbReference type="PANTHER" id="PTHR15451:SF19">
    <property type="entry name" value="ERGOSTEROL BIOSYNTHETIC PROTEIN 28 HOMOLOG"/>
    <property type="match status" value="1"/>
</dbReference>
<evidence type="ECO:0000256" key="3">
    <source>
        <dbReference type="ARBA" id="ARBA00022516"/>
    </source>
</evidence>
<keyword evidence="14" id="KW-1185">Reference proteome</keyword>
<evidence type="ECO:0000256" key="1">
    <source>
        <dbReference type="ARBA" id="ARBA00004477"/>
    </source>
</evidence>
<dbReference type="EMBL" id="JAAAIN010000056">
    <property type="protein sequence ID" value="KAG0321664.1"/>
    <property type="molecule type" value="Genomic_DNA"/>
</dbReference>
<keyword evidence="7" id="KW-1133">Transmembrane helix</keyword>
<evidence type="ECO:0000256" key="9">
    <source>
        <dbReference type="ARBA" id="ARBA00023098"/>
    </source>
</evidence>
<sequence>MLDLIGWSSLPAGLLPKWLWIVGVTSFLNTFQAFATLSATRRIYANKQHEVTGLSGRTFGVWTLLSSVVRLFGAYNLHIAPMYQITICTFGIAWIHFMSEFFVFRTAKITGPFLAPCVVATSSLIWMVSQYSYYVKQY</sequence>
<evidence type="ECO:0000313" key="14">
    <source>
        <dbReference type="Proteomes" id="UP000823405"/>
    </source>
</evidence>
<organism evidence="13 14">
    <name type="scientific">Linnemannia gamsii</name>
    <dbReference type="NCBI Taxonomy" id="64522"/>
    <lineage>
        <taxon>Eukaryota</taxon>
        <taxon>Fungi</taxon>
        <taxon>Fungi incertae sedis</taxon>
        <taxon>Mucoromycota</taxon>
        <taxon>Mortierellomycotina</taxon>
        <taxon>Mortierellomycetes</taxon>
        <taxon>Mortierellales</taxon>
        <taxon>Mortierellaceae</taxon>
        <taxon>Linnemannia</taxon>
    </lineage>
</organism>
<dbReference type="Proteomes" id="UP000823405">
    <property type="component" value="Unassembled WGS sequence"/>
</dbReference>
<keyword evidence="6" id="KW-0752">Steroid biosynthesis</keyword>
<accession>A0A9P6RM15</accession>
<keyword evidence="10" id="KW-0472">Membrane</keyword>